<keyword evidence="2" id="KW-0732">Signal</keyword>
<evidence type="ECO:0000313" key="3">
    <source>
        <dbReference type="EMBL" id="KAH7310503.1"/>
    </source>
</evidence>
<evidence type="ECO:0000256" key="2">
    <source>
        <dbReference type="SAM" id="SignalP"/>
    </source>
</evidence>
<keyword evidence="4" id="KW-1185">Reference proteome</keyword>
<feature type="region of interest" description="Disordered" evidence="1">
    <location>
        <begin position="204"/>
        <end position="234"/>
    </location>
</feature>
<reference evidence="3" key="1">
    <citation type="journal article" date="2021" name="Nat. Commun.">
        <title>Genetic determinants of endophytism in the Arabidopsis root mycobiome.</title>
        <authorList>
            <person name="Mesny F."/>
            <person name="Miyauchi S."/>
            <person name="Thiergart T."/>
            <person name="Pickel B."/>
            <person name="Atanasova L."/>
            <person name="Karlsson M."/>
            <person name="Huettel B."/>
            <person name="Barry K.W."/>
            <person name="Haridas S."/>
            <person name="Chen C."/>
            <person name="Bauer D."/>
            <person name="Andreopoulos W."/>
            <person name="Pangilinan J."/>
            <person name="LaButti K."/>
            <person name="Riley R."/>
            <person name="Lipzen A."/>
            <person name="Clum A."/>
            <person name="Drula E."/>
            <person name="Henrissat B."/>
            <person name="Kohler A."/>
            <person name="Grigoriev I.V."/>
            <person name="Martin F.M."/>
            <person name="Hacquard S."/>
        </authorList>
    </citation>
    <scope>NUCLEOTIDE SEQUENCE</scope>
    <source>
        <strain evidence="3">MPI-CAGE-CH-0235</strain>
    </source>
</reference>
<accession>A0A8K0WMF7</accession>
<feature type="compositionally biased region" description="Pro residues" evidence="1">
    <location>
        <begin position="204"/>
        <end position="215"/>
    </location>
</feature>
<dbReference type="EMBL" id="JAGPNK010000012">
    <property type="protein sequence ID" value="KAH7310503.1"/>
    <property type="molecule type" value="Genomic_DNA"/>
</dbReference>
<feature type="signal peptide" evidence="2">
    <location>
        <begin position="1"/>
        <end position="16"/>
    </location>
</feature>
<name>A0A8K0WMF7_9HYPO</name>
<proteinExistence type="predicted"/>
<evidence type="ECO:0000313" key="4">
    <source>
        <dbReference type="Proteomes" id="UP000813444"/>
    </source>
</evidence>
<feature type="chain" id="PRO_5035440420" description="Ecp2 effector protein domain-containing protein" evidence="2">
    <location>
        <begin position="17"/>
        <end position="234"/>
    </location>
</feature>
<dbReference type="OrthoDB" id="5221701at2759"/>
<sequence length="234" mass="24864">MRIINISLGLVAVAHGLPAAPQDAPPQLEERQFTLGDPSVTLCVGNCRPSHTWQVPKPTFIIGKRGDDDVDVVESSCGSLASRLKPQDATSATRLVMDQCLLLFRKHGYNVARLGAWTEALHAKRDEQIIISSCTEGDVAALTKAYKDLLAQYGRDNVPYDVAVLLESIKAALFYCALAAPITGPIIPDDVVIGDPVTPDPTIPGGPIVPDPSFPGGPIIPDEPIEGGPMEPDA</sequence>
<comment type="caution">
    <text evidence="3">The sequence shown here is derived from an EMBL/GenBank/DDBJ whole genome shotgun (WGS) entry which is preliminary data.</text>
</comment>
<dbReference type="AlphaFoldDB" id="A0A8K0WMF7"/>
<gene>
    <name evidence="3" type="ORF">B0I35DRAFT_75090</name>
</gene>
<protein>
    <recommendedName>
        <fullName evidence="5">Ecp2 effector protein domain-containing protein</fullName>
    </recommendedName>
</protein>
<evidence type="ECO:0000256" key="1">
    <source>
        <dbReference type="SAM" id="MobiDB-lite"/>
    </source>
</evidence>
<organism evidence="3 4">
    <name type="scientific">Stachybotrys elegans</name>
    <dbReference type="NCBI Taxonomy" id="80388"/>
    <lineage>
        <taxon>Eukaryota</taxon>
        <taxon>Fungi</taxon>
        <taxon>Dikarya</taxon>
        <taxon>Ascomycota</taxon>
        <taxon>Pezizomycotina</taxon>
        <taxon>Sordariomycetes</taxon>
        <taxon>Hypocreomycetidae</taxon>
        <taxon>Hypocreales</taxon>
        <taxon>Stachybotryaceae</taxon>
        <taxon>Stachybotrys</taxon>
    </lineage>
</organism>
<evidence type="ECO:0008006" key="5">
    <source>
        <dbReference type="Google" id="ProtNLM"/>
    </source>
</evidence>
<feature type="compositionally biased region" description="Low complexity" evidence="1">
    <location>
        <begin position="216"/>
        <end position="234"/>
    </location>
</feature>
<dbReference type="Proteomes" id="UP000813444">
    <property type="component" value="Unassembled WGS sequence"/>
</dbReference>